<dbReference type="Proteomes" id="UP000013523">
    <property type="component" value="Chromosome"/>
</dbReference>
<dbReference type="InterPro" id="IPR025580">
    <property type="entry name" value="Gp46"/>
</dbReference>
<proteinExistence type="predicted"/>
<name>R4KES0_CLOPA</name>
<dbReference type="RefSeq" id="WP_015616395.1">
    <property type="nucleotide sequence ID" value="NC_021182.1"/>
</dbReference>
<organism evidence="1 2">
    <name type="scientific">Clostridium pasteurianum BC1</name>
    <dbReference type="NCBI Taxonomy" id="86416"/>
    <lineage>
        <taxon>Bacteria</taxon>
        <taxon>Bacillati</taxon>
        <taxon>Bacillota</taxon>
        <taxon>Clostridia</taxon>
        <taxon>Eubacteriales</taxon>
        <taxon>Clostridiaceae</taxon>
        <taxon>Clostridium</taxon>
    </lineage>
</organism>
<dbReference type="KEGG" id="cpas:Clopa_3309"/>
<dbReference type="STRING" id="86416.Clopa_3309"/>
<gene>
    <name evidence="1" type="ORF">Clopa_3309</name>
</gene>
<evidence type="ECO:0000313" key="2">
    <source>
        <dbReference type="Proteomes" id="UP000013523"/>
    </source>
</evidence>
<dbReference type="EMBL" id="CP003261">
    <property type="protein sequence ID" value="AGK98110.1"/>
    <property type="molecule type" value="Genomic_DNA"/>
</dbReference>
<dbReference type="PATRIC" id="fig|86416.3.peg.3299"/>
<dbReference type="eggNOG" id="ENOG502ZX7B">
    <property type="taxonomic scope" value="Bacteria"/>
</dbReference>
<sequence>MTGDEIKALTEAITKGGDELTNYIKGLTPTEPQAITLNGVTKFLAENEDGKKYLQSYADSKVTNGVQTAIDNFKKDKLPGLIDEEYKKKYPEADPKDKTLADLQAKIAKIEADSLRKDLTNKALKTLTEKKLPSELADFVVGNDEDATSKNLETLTNLFNKYGETVKTEFAKTSGSYKPPKDDYKPGLYFYI</sequence>
<evidence type="ECO:0000313" key="1">
    <source>
        <dbReference type="EMBL" id="AGK98110.1"/>
    </source>
</evidence>
<accession>R4KES0</accession>
<dbReference type="OrthoDB" id="1901795at2"/>
<protein>
    <submittedName>
        <fullName evidence="1">Uncharacterized protein</fullName>
    </submittedName>
</protein>
<dbReference type="AlphaFoldDB" id="R4KES0"/>
<keyword evidence="2" id="KW-1185">Reference proteome</keyword>
<dbReference type="Pfam" id="PF14265">
    <property type="entry name" value="DUF4355"/>
    <property type="match status" value="1"/>
</dbReference>
<reference evidence="1 2" key="1">
    <citation type="submission" date="2012-01" db="EMBL/GenBank/DDBJ databases">
        <title>Complete sequence of chromosome of Clostridium pasteurianum BC1.</title>
        <authorList>
            <consortium name="US DOE Joint Genome Institute"/>
            <person name="Lucas S."/>
            <person name="Han J."/>
            <person name="Lapidus A."/>
            <person name="Cheng J.-F."/>
            <person name="Goodwin L."/>
            <person name="Pitluck S."/>
            <person name="Peters L."/>
            <person name="Mikhailova N."/>
            <person name="Teshima H."/>
            <person name="Detter J.C."/>
            <person name="Han C."/>
            <person name="Tapia R."/>
            <person name="Land M."/>
            <person name="Hauser L."/>
            <person name="Kyrpides N."/>
            <person name="Ivanova N."/>
            <person name="Pagani I."/>
            <person name="Dunn J."/>
            <person name="Taghavi S."/>
            <person name="Francis A."/>
            <person name="van der Lelie D."/>
            <person name="Woyke T."/>
        </authorList>
    </citation>
    <scope>NUCLEOTIDE SEQUENCE [LARGE SCALE GENOMIC DNA]</scope>
    <source>
        <strain evidence="1 2">BC1</strain>
    </source>
</reference>
<dbReference type="HOGENOM" id="CLU_113633_1_0_9"/>